<evidence type="ECO:0000256" key="1">
    <source>
        <dbReference type="SAM" id="Phobius"/>
    </source>
</evidence>
<name>A0A2D1U777_9SPHI</name>
<dbReference type="KEGG" id="pgs:CPT03_13750"/>
<keyword evidence="1" id="KW-1133">Transmembrane helix</keyword>
<dbReference type="EMBL" id="CP024091">
    <property type="protein sequence ID" value="ATP57461.1"/>
    <property type="molecule type" value="Genomic_DNA"/>
</dbReference>
<accession>A0A2D1U777</accession>
<dbReference type="AlphaFoldDB" id="A0A2D1U777"/>
<dbReference type="PROSITE" id="PS51257">
    <property type="entry name" value="PROKAR_LIPOPROTEIN"/>
    <property type="match status" value="1"/>
</dbReference>
<feature type="transmembrane region" description="Helical" evidence="1">
    <location>
        <begin position="17"/>
        <end position="46"/>
    </location>
</feature>
<reference evidence="2 3" key="1">
    <citation type="submission" date="2017-10" db="EMBL/GenBank/DDBJ databases">
        <title>Whole genome of Pedobacter ginsengisoli T01R-27 isolated from tomato rhizosphere.</title>
        <authorList>
            <person name="Weon H.-Y."/>
            <person name="Lee S.A."/>
            <person name="Sang M.K."/>
            <person name="Song J."/>
        </authorList>
    </citation>
    <scope>NUCLEOTIDE SEQUENCE [LARGE SCALE GENOMIC DNA]</scope>
    <source>
        <strain evidence="2 3">T01R-27</strain>
    </source>
</reference>
<keyword evidence="1" id="KW-0472">Membrane</keyword>
<proteinExistence type="predicted"/>
<evidence type="ECO:0000313" key="3">
    <source>
        <dbReference type="Proteomes" id="UP000223749"/>
    </source>
</evidence>
<evidence type="ECO:0000313" key="2">
    <source>
        <dbReference type="EMBL" id="ATP57461.1"/>
    </source>
</evidence>
<keyword evidence="1" id="KW-0812">Transmembrane</keyword>
<gene>
    <name evidence="2" type="ORF">CPT03_13750</name>
</gene>
<organism evidence="2 3">
    <name type="scientific">Pedobacter ginsengisoli</name>
    <dbReference type="NCBI Taxonomy" id="363852"/>
    <lineage>
        <taxon>Bacteria</taxon>
        <taxon>Pseudomonadati</taxon>
        <taxon>Bacteroidota</taxon>
        <taxon>Sphingobacteriia</taxon>
        <taxon>Sphingobacteriales</taxon>
        <taxon>Sphingobacteriaceae</taxon>
        <taxon>Pedobacter</taxon>
    </lineage>
</organism>
<sequence>MVYKKVWHLRKQVIPHLLFWISCTAFLTPLFIIGLPSFIIGLSLVLKWLELIYSSSYIFNIYVEEKMHVAFMEINLKKQSFPKLTKTEPNHHK</sequence>
<dbReference type="Proteomes" id="UP000223749">
    <property type="component" value="Chromosome"/>
</dbReference>
<protein>
    <submittedName>
        <fullName evidence="2">Uncharacterized protein</fullName>
    </submittedName>
</protein>
<keyword evidence="3" id="KW-1185">Reference proteome</keyword>